<evidence type="ECO:0000256" key="6">
    <source>
        <dbReference type="ARBA" id="ARBA00022771"/>
    </source>
</evidence>
<dbReference type="SMART" id="SM01089">
    <property type="entry name" value="Connexin_CCC"/>
    <property type="match status" value="1"/>
</dbReference>
<dbReference type="PANTHER" id="PTHR11984">
    <property type="entry name" value="CONNEXIN"/>
    <property type="match status" value="1"/>
</dbReference>
<keyword evidence="10 15" id="KW-1133">Transmembrane helix</keyword>
<name>A0A6G0HXV5_LARCR</name>
<dbReference type="InterPro" id="IPR000500">
    <property type="entry name" value="Connexin"/>
</dbReference>
<evidence type="ECO:0000256" key="2">
    <source>
        <dbReference type="ARBA" id="ARBA00004651"/>
    </source>
</evidence>
<dbReference type="PANTHER" id="PTHR11984:SF6">
    <property type="entry name" value="GAP JUNCTION GAMMA-1 PROTEIN"/>
    <property type="match status" value="1"/>
</dbReference>
<feature type="compositionally biased region" description="Basic and acidic residues" evidence="14">
    <location>
        <begin position="380"/>
        <end position="392"/>
    </location>
</feature>
<feature type="compositionally biased region" description="Basic residues" evidence="14">
    <location>
        <begin position="414"/>
        <end position="433"/>
    </location>
</feature>
<feature type="compositionally biased region" description="Pro residues" evidence="14">
    <location>
        <begin position="875"/>
        <end position="892"/>
    </location>
</feature>
<keyword evidence="7" id="KW-0862">Zinc</keyword>
<evidence type="ECO:0000256" key="14">
    <source>
        <dbReference type="SAM" id="MobiDB-lite"/>
    </source>
</evidence>
<evidence type="ECO:0000313" key="17">
    <source>
        <dbReference type="EMBL" id="KAE8284069.1"/>
    </source>
</evidence>
<dbReference type="PROSITE" id="PS00408">
    <property type="entry name" value="CONNEXINS_2"/>
    <property type="match status" value="1"/>
</dbReference>
<evidence type="ECO:0000259" key="16">
    <source>
        <dbReference type="PROSITE" id="PS51265"/>
    </source>
</evidence>
<comment type="subunit">
    <text evidence="13">A connexon is composed of a hexamer of connexins.</text>
</comment>
<feature type="compositionally biased region" description="Polar residues" evidence="14">
    <location>
        <begin position="404"/>
        <end position="413"/>
    </location>
</feature>
<evidence type="ECO:0000256" key="8">
    <source>
        <dbReference type="ARBA" id="ARBA00022868"/>
    </source>
</evidence>
<feature type="compositionally biased region" description="Basic and acidic residues" evidence="14">
    <location>
        <begin position="660"/>
        <end position="684"/>
    </location>
</feature>
<keyword evidence="11 15" id="KW-0472">Membrane</keyword>
<feature type="transmembrane region" description="Helical" evidence="15">
    <location>
        <begin position="243"/>
        <end position="261"/>
    </location>
</feature>
<feature type="transmembrane region" description="Helical" evidence="15">
    <location>
        <begin position="21"/>
        <end position="40"/>
    </location>
</feature>
<dbReference type="FunFam" id="6.10.250.3410:FF:000001">
    <property type="entry name" value="Protein DBF4 homolog A"/>
    <property type="match status" value="1"/>
</dbReference>
<evidence type="ECO:0000256" key="11">
    <source>
        <dbReference type="ARBA" id="ARBA00023136"/>
    </source>
</evidence>
<evidence type="ECO:0000256" key="12">
    <source>
        <dbReference type="PROSITE-ProRule" id="PRU00600"/>
    </source>
</evidence>
<keyword evidence="5" id="KW-0479">Metal-binding</keyword>
<dbReference type="Pfam" id="PF07535">
    <property type="entry name" value="zf-DBF"/>
    <property type="match status" value="1"/>
</dbReference>
<evidence type="ECO:0000256" key="1">
    <source>
        <dbReference type="ARBA" id="ARBA00004610"/>
    </source>
</evidence>
<dbReference type="InterPro" id="IPR038359">
    <property type="entry name" value="Connexin_N_sf"/>
</dbReference>
<comment type="similarity">
    <text evidence="13">Belongs to the connexin family.</text>
</comment>
<gene>
    <name evidence="17" type="ORF">D5F01_LYC17396</name>
</gene>
<dbReference type="GO" id="GO:0003676">
    <property type="term" value="F:nucleic acid binding"/>
    <property type="evidence" value="ECO:0007669"/>
    <property type="project" value="InterPro"/>
</dbReference>
<keyword evidence="9" id="KW-0965">Cell junction</keyword>
<feature type="region of interest" description="Disordered" evidence="14">
    <location>
        <begin position="374"/>
        <end position="435"/>
    </location>
</feature>
<dbReference type="PROSITE" id="PS51265">
    <property type="entry name" value="ZF_DBF4"/>
    <property type="match status" value="1"/>
</dbReference>
<dbReference type="InterPro" id="IPR017990">
    <property type="entry name" value="Connexin_CS"/>
</dbReference>
<proteinExistence type="inferred from homology"/>
<evidence type="ECO:0000256" key="7">
    <source>
        <dbReference type="ARBA" id="ARBA00022833"/>
    </source>
</evidence>
<evidence type="ECO:0000256" key="5">
    <source>
        <dbReference type="ARBA" id="ARBA00022723"/>
    </source>
</evidence>
<feature type="compositionally biased region" description="Low complexity" evidence="14">
    <location>
        <begin position="991"/>
        <end position="1000"/>
    </location>
</feature>
<comment type="subcellular location">
    <subcellularLocation>
        <location evidence="1">Cell junction</location>
        <location evidence="1">Gap junction</location>
    </subcellularLocation>
    <subcellularLocation>
        <location evidence="2 13">Cell membrane</location>
        <topology evidence="2 13">Multi-pass membrane protein</topology>
    </subcellularLocation>
</comment>
<feature type="region of interest" description="Disordered" evidence="14">
    <location>
        <begin position="991"/>
        <end position="1026"/>
    </location>
</feature>
<evidence type="ECO:0000256" key="4">
    <source>
        <dbReference type="ARBA" id="ARBA00022692"/>
    </source>
</evidence>
<comment type="caution">
    <text evidence="17">The sequence shown here is derived from an EMBL/GenBank/DDBJ whole genome shotgun (WGS) entry which is preliminary data.</text>
</comment>
<dbReference type="GO" id="GO:0005634">
    <property type="term" value="C:nucleus"/>
    <property type="evidence" value="ECO:0007669"/>
    <property type="project" value="UniProtKB-ARBA"/>
</dbReference>
<protein>
    <recommendedName>
        <fullName evidence="13">Gap junction protein</fullName>
    </recommendedName>
</protein>
<keyword evidence="8 13" id="KW-0303">Gap junction</keyword>
<dbReference type="GO" id="GO:0008270">
    <property type="term" value="F:zinc ion binding"/>
    <property type="evidence" value="ECO:0007669"/>
    <property type="project" value="UniProtKB-KW"/>
</dbReference>
<feature type="region of interest" description="Disordered" evidence="14">
    <location>
        <begin position="655"/>
        <end position="697"/>
    </location>
</feature>
<sequence>MSWSFLTRLLEEIHNHSTFVGKIWLTVLIVFRIVLTAVGGESIYYDEQSKFVCNSGQPGCENVCYDAFAPLSHVRFWVFQIILVATPSLMYLGYAVNKIAHAEDQAESGGVRGFSRRKPKKHYLAGRKQHRGIEEAEDNQEEDPMIYEMAEVESDGGGAAKGNSGDGKAKVKVRHDGRQRIREDGLMRIYVLQLLARTLLEVAFLCGQYLLYGFAVPATYVCSDLPCPHSVDCFVSRPTEKTIFLLIMYTVSLLCLALNIWEMLHLGIGTICEIVRSRRVRLPDEELYGLTRAQGAPNEAGLSEEDYSSYPFSWTAPSAPPGYNIAIKPPLVSTGHNEKPLPITDLTNTRMACRQNHVNIAQEERQQYANNDENLCRAGTGDDPRGVHKDTHQPQNRLEADNQDYGQPQSHGNNHSRPHRERKHRQASKHASSKHGDQTIFFCKKKLEGKTFYLDNVKKRATVLLLETVTLLGGRVESFLHKDVSFVVTGSQECPKEQKCPDTKALAKGTKEEAKCPIMTRETIPCTDKRPPVTPRPVACGSRGKALLEKAIRNNERLQRGSVLTNARSWGVKILYVDDVLLYLKQLTRESFNAMHKRPERTYTKQQGSPVVKAAALRSPYLKIEDLSRKYKPLHMQSMTFPTLWYSGRFSPFESPPPQFEKRTEQGETKAREKKKVESSHQDKSQTPLSCNPSPWRPRKKDLSYCECCHQPFTNLDEHLQSDQHRAFVLDLSNYSVVDQLVAEMLPGFDPNPPEQSEETLNRPPTPLLIEDACELEHLTDAETEHAVQALQRQSSAFDSTMVPLSCGPGSPSIPILKPATPLADIQPFTTNTHLQISDSHPHASSPAMPVLDAEPQAYDSASQQPDTPHLLPCPDTPCPSPDPYSRPPVLSPYPSYVMEPHSPYSEPPVLSPQRCTAEETEEGHTKMDTAESVSQFVPCVPIPIATLPLSSLTLINTEGVKGLNQGSFIGFNGIMCFASGLESAALLSRRSRSLPRPSATEVNPKKRCRSASPEHSRSKRRRTTAKFGHQFAKPEGCLLFDSSQMIRSCPNPKTSSTCTVETLDLKQTFTMFCVPSVHNFTRAPNQMDLSGHGSFSVSHQPSLSSKSKTFDPPLHFPNDKSPSAFSSQDSQRSLSHSTSVCIESALIPDLAALSPSSSNSGWDCDLLSRLGPTSAPHLTPAEQSCELDQELLHRPCTWMHDTSYESRLHTVLQPSTPAASLCGEERDPSAFSRTVVQIVEVQH</sequence>
<dbReference type="EMBL" id="REGW02000017">
    <property type="protein sequence ID" value="KAE8284069.1"/>
    <property type="molecule type" value="Genomic_DNA"/>
</dbReference>
<accession>A0A6G0HXV5</accession>
<feature type="region of interest" description="Disordered" evidence="14">
    <location>
        <begin position="1092"/>
        <end position="1131"/>
    </location>
</feature>
<reference evidence="17 18" key="1">
    <citation type="submission" date="2019-07" db="EMBL/GenBank/DDBJ databases">
        <title>Chromosome genome assembly for large yellow croaker.</title>
        <authorList>
            <person name="Xiao S."/>
        </authorList>
    </citation>
    <scope>NUCLEOTIDE SEQUENCE [LARGE SCALE GENOMIC DNA]</scope>
    <source>
        <strain evidence="17">JMULYC20181020</strain>
        <tissue evidence="17">Muscle</tissue>
    </source>
</reference>
<keyword evidence="3" id="KW-1003">Cell membrane</keyword>
<dbReference type="Gene3D" id="6.10.250.3410">
    <property type="entry name" value="DBF zinc finger"/>
    <property type="match status" value="1"/>
</dbReference>
<dbReference type="Proteomes" id="UP000424527">
    <property type="component" value="Unassembled WGS sequence"/>
</dbReference>
<feature type="transmembrane region" description="Helical" evidence="15">
    <location>
        <begin position="76"/>
        <end position="96"/>
    </location>
</feature>
<dbReference type="GO" id="GO:0005243">
    <property type="term" value="F:gap junction channel activity"/>
    <property type="evidence" value="ECO:0007669"/>
    <property type="project" value="TreeGrafter"/>
</dbReference>
<dbReference type="InterPro" id="IPR019570">
    <property type="entry name" value="Connexin_CCC"/>
</dbReference>
<evidence type="ECO:0000313" key="18">
    <source>
        <dbReference type="Proteomes" id="UP000424527"/>
    </source>
</evidence>
<evidence type="ECO:0000256" key="10">
    <source>
        <dbReference type="ARBA" id="ARBA00022989"/>
    </source>
</evidence>
<keyword evidence="4 13" id="KW-0812">Transmembrane</keyword>
<dbReference type="Gene3D" id="1.20.1440.80">
    <property type="entry name" value="Gap junction channel protein cysteine-rich domain"/>
    <property type="match status" value="1"/>
</dbReference>
<dbReference type="PRINTS" id="PR00206">
    <property type="entry name" value="CONNEXIN"/>
</dbReference>
<dbReference type="SMART" id="SM00037">
    <property type="entry name" value="CNX"/>
    <property type="match status" value="1"/>
</dbReference>
<feature type="compositionally biased region" description="Polar residues" evidence="14">
    <location>
        <begin position="1092"/>
        <end position="1108"/>
    </location>
</feature>
<dbReference type="GO" id="GO:0007267">
    <property type="term" value="P:cell-cell signaling"/>
    <property type="evidence" value="ECO:0007669"/>
    <property type="project" value="TreeGrafter"/>
</dbReference>
<dbReference type="AlphaFoldDB" id="A0A6G0HXV5"/>
<evidence type="ECO:0000256" key="3">
    <source>
        <dbReference type="ARBA" id="ARBA00022475"/>
    </source>
</evidence>
<dbReference type="Pfam" id="PF00029">
    <property type="entry name" value="Connexin"/>
    <property type="match status" value="1"/>
</dbReference>
<dbReference type="InterPro" id="IPR038545">
    <property type="entry name" value="Znf_DBF_sf"/>
</dbReference>
<organism evidence="17 18">
    <name type="scientific">Larimichthys crocea</name>
    <name type="common">Large yellow croaker</name>
    <name type="synonym">Pseudosciaena crocea</name>
    <dbReference type="NCBI Taxonomy" id="215358"/>
    <lineage>
        <taxon>Eukaryota</taxon>
        <taxon>Metazoa</taxon>
        <taxon>Chordata</taxon>
        <taxon>Craniata</taxon>
        <taxon>Vertebrata</taxon>
        <taxon>Euteleostomi</taxon>
        <taxon>Actinopterygii</taxon>
        <taxon>Neopterygii</taxon>
        <taxon>Teleostei</taxon>
        <taxon>Neoteleostei</taxon>
        <taxon>Acanthomorphata</taxon>
        <taxon>Eupercaria</taxon>
        <taxon>Sciaenidae</taxon>
        <taxon>Larimichthys</taxon>
    </lineage>
</organism>
<evidence type="ECO:0000256" key="9">
    <source>
        <dbReference type="ARBA" id="ARBA00022949"/>
    </source>
</evidence>
<dbReference type="GO" id="GO:0005922">
    <property type="term" value="C:connexin complex"/>
    <property type="evidence" value="ECO:0007669"/>
    <property type="project" value="InterPro"/>
</dbReference>
<comment type="function">
    <text evidence="13">One gap junction consists of a cluster of closely packed pairs of transmembrane channels, the connexons, through which materials of low MW diffuse from one cell to a neighboring cell.</text>
</comment>
<feature type="region of interest" description="Disordered" evidence="14">
    <location>
        <begin position="858"/>
        <end position="924"/>
    </location>
</feature>
<keyword evidence="6 12" id="KW-0863">Zinc-finger</keyword>
<evidence type="ECO:0000256" key="13">
    <source>
        <dbReference type="RuleBase" id="RU000630"/>
    </source>
</evidence>
<dbReference type="InterPro" id="IPR013092">
    <property type="entry name" value="Connexin_N"/>
</dbReference>
<keyword evidence="18" id="KW-1185">Reference proteome</keyword>
<feature type="domain" description="DBF4-type" evidence="16">
    <location>
        <begin position="699"/>
        <end position="748"/>
    </location>
</feature>
<evidence type="ECO:0000256" key="15">
    <source>
        <dbReference type="SAM" id="Phobius"/>
    </source>
</evidence>
<feature type="compositionally biased region" description="Low complexity" evidence="14">
    <location>
        <begin position="1122"/>
        <end position="1131"/>
    </location>
</feature>
<dbReference type="SMART" id="SM00586">
    <property type="entry name" value="ZnF_DBF"/>
    <property type="match status" value="1"/>
</dbReference>
<dbReference type="InterPro" id="IPR006572">
    <property type="entry name" value="Znf_DBF"/>
</dbReference>